<accession>A0A7W3TDN8</accession>
<evidence type="ECO:0000313" key="1">
    <source>
        <dbReference type="EMBL" id="MBB0244787.1"/>
    </source>
</evidence>
<reference evidence="2" key="1">
    <citation type="submission" date="2019-10" db="EMBL/GenBank/DDBJ databases">
        <title>Streptomyces sp. nov., a novel actinobacterium isolated from alkaline environment.</title>
        <authorList>
            <person name="Golinska P."/>
        </authorList>
    </citation>
    <scope>NUCLEOTIDE SEQUENCE [LARGE SCALE GENOMIC DNA]</scope>
    <source>
        <strain evidence="2">DSM 42118</strain>
    </source>
</reference>
<dbReference type="AlphaFoldDB" id="A0A7W3TDN8"/>
<organism evidence="1 2">
    <name type="scientific">Streptomyces alkaliphilus</name>
    <dbReference type="NCBI Taxonomy" id="1472722"/>
    <lineage>
        <taxon>Bacteria</taxon>
        <taxon>Bacillati</taxon>
        <taxon>Actinomycetota</taxon>
        <taxon>Actinomycetes</taxon>
        <taxon>Kitasatosporales</taxon>
        <taxon>Streptomycetaceae</taxon>
        <taxon>Streptomyces</taxon>
    </lineage>
</organism>
<proteinExistence type="predicted"/>
<keyword evidence="2" id="KW-1185">Reference proteome</keyword>
<gene>
    <name evidence="1" type="ORF">FNQ90_11890</name>
</gene>
<name>A0A7W3TDN8_9ACTN</name>
<dbReference type="RefSeq" id="WP_182606358.1">
    <property type="nucleotide sequence ID" value="NZ_VKHT01000314.1"/>
</dbReference>
<evidence type="ECO:0008006" key="3">
    <source>
        <dbReference type="Google" id="ProtNLM"/>
    </source>
</evidence>
<protein>
    <recommendedName>
        <fullName evidence="3">Immunity protein 10 of polymorphic toxin system</fullName>
    </recommendedName>
</protein>
<dbReference type="Proteomes" id="UP000538929">
    <property type="component" value="Unassembled WGS sequence"/>
</dbReference>
<dbReference type="EMBL" id="VKHT01000314">
    <property type="protein sequence ID" value="MBB0244787.1"/>
    <property type="molecule type" value="Genomic_DNA"/>
</dbReference>
<evidence type="ECO:0000313" key="2">
    <source>
        <dbReference type="Proteomes" id="UP000538929"/>
    </source>
</evidence>
<sequence>MTHRFIARVASAETDPDGDFLEAGVAEHRDGDGFLLSFMCDGGEPDEQDVSSGLDTHCPVTVDQGTAYGCVREAVLRGNVLRVSLDPSALPAPNLSDPEIEAVLEAPAEEIARFRKVLSRVLAYGRRDARPIRVAL</sequence>
<comment type="caution">
    <text evidence="1">The sequence shown here is derived from an EMBL/GenBank/DDBJ whole genome shotgun (WGS) entry which is preliminary data.</text>
</comment>